<keyword evidence="2" id="KW-0677">Repeat</keyword>
<accession>A0ABV0IDN2</accession>
<evidence type="ECO:0000259" key="6">
    <source>
        <dbReference type="PROSITE" id="PS50035"/>
    </source>
</evidence>
<dbReference type="PANTHER" id="PTHR18896:SF76">
    <property type="entry name" value="PHOSPHOLIPASE"/>
    <property type="match status" value="1"/>
</dbReference>
<dbReference type="RefSeq" id="WP_347918245.1">
    <property type="nucleotide sequence ID" value="NZ_JBDXMX010000001.1"/>
</dbReference>
<keyword evidence="4" id="KW-0443">Lipid metabolism</keyword>
<feature type="region of interest" description="Disordered" evidence="5">
    <location>
        <begin position="294"/>
        <end position="337"/>
    </location>
</feature>
<evidence type="ECO:0000313" key="7">
    <source>
        <dbReference type="EMBL" id="MEO9246283.1"/>
    </source>
</evidence>
<dbReference type="EMBL" id="JBDXMX010000001">
    <property type="protein sequence ID" value="MEO9246283.1"/>
    <property type="molecule type" value="Genomic_DNA"/>
</dbReference>
<dbReference type="PROSITE" id="PS50035">
    <property type="entry name" value="PLD"/>
    <property type="match status" value="2"/>
</dbReference>
<dbReference type="Proteomes" id="UP001484097">
    <property type="component" value="Unassembled WGS sequence"/>
</dbReference>
<evidence type="ECO:0000256" key="3">
    <source>
        <dbReference type="ARBA" id="ARBA00022801"/>
    </source>
</evidence>
<organism evidence="7 8">
    <name type="scientific">Citricoccus nitrophenolicus</name>
    <dbReference type="NCBI Taxonomy" id="863575"/>
    <lineage>
        <taxon>Bacteria</taxon>
        <taxon>Bacillati</taxon>
        <taxon>Actinomycetota</taxon>
        <taxon>Actinomycetes</taxon>
        <taxon>Micrococcales</taxon>
        <taxon>Micrococcaceae</taxon>
        <taxon>Citricoccus</taxon>
    </lineage>
</organism>
<protein>
    <submittedName>
        <fullName evidence="7">Phospholipase D-like domain-containing protein</fullName>
    </submittedName>
</protein>
<dbReference type="InterPro" id="IPR025202">
    <property type="entry name" value="PLD-like_dom"/>
</dbReference>
<evidence type="ECO:0000256" key="4">
    <source>
        <dbReference type="ARBA" id="ARBA00023098"/>
    </source>
</evidence>
<evidence type="ECO:0000256" key="1">
    <source>
        <dbReference type="ARBA" id="ARBA00000798"/>
    </source>
</evidence>
<feature type="domain" description="PLD phosphodiesterase" evidence="6">
    <location>
        <begin position="260"/>
        <end position="282"/>
    </location>
</feature>
<dbReference type="SMART" id="SM00155">
    <property type="entry name" value="PLDc"/>
    <property type="match status" value="2"/>
</dbReference>
<dbReference type="SUPFAM" id="SSF56024">
    <property type="entry name" value="Phospholipase D/nuclease"/>
    <property type="match status" value="2"/>
</dbReference>
<keyword evidence="3" id="KW-0378">Hydrolase</keyword>
<keyword evidence="8" id="KW-1185">Reference proteome</keyword>
<evidence type="ECO:0000313" key="8">
    <source>
        <dbReference type="Proteomes" id="UP001484097"/>
    </source>
</evidence>
<dbReference type="Pfam" id="PF13091">
    <property type="entry name" value="PLDc_2"/>
    <property type="match status" value="1"/>
</dbReference>
<dbReference type="InterPro" id="IPR001736">
    <property type="entry name" value="PLipase_D/transphosphatidylase"/>
</dbReference>
<dbReference type="InterPro" id="IPR015679">
    <property type="entry name" value="PLipase_D_fam"/>
</dbReference>
<proteinExistence type="predicted"/>
<comment type="catalytic activity">
    <reaction evidence="1">
        <text>a 1,2-diacyl-sn-glycero-3-phosphocholine + H2O = a 1,2-diacyl-sn-glycero-3-phosphate + choline + H(+)</text>
        <dbReference type="Rhea" id="RHEA:14445"/>
        <dbReference type="ChEBI" id="CHEBI:15354"/>
        <dbReference type="ChEBI" id="CHEBI:15377"/>
        <dbReference type="ChEBI" id="CHEBI:15378"/>
        <dbReference type="ChEBI" id="CHEBI:57643"/>
        <dbReference type="ChEBI" id="CHEBI:58608"/>
        <dbReference type="EC" id="3.1.4.4"/>
    </reaction>
</comment>
<feature type="domain" description="PLD phosphodiesterase" evidence="6">
    <location>
        <begin position="16"/>
        <end position="49"/>
    </location>
</feature>
<dbReference type="CDD" id="cd09105">
    <property type="entry name" value="PLDc_vPLD1_2_like_2"/>
    <property type="match status" value="1"/>
</dbReference>
<evidence type="ECO:0000256" key="2">
    <source>
        <dbReference type="ARBA" id="ARBA00022737"/>
    </source>
</evidence>
<comment type="caution">
    <text evidence="7">The sequence shown here is derived from an EMBL/GenBank/DDBJ whole genome shotgun (WGS) entry which is preliminary data.</text>
</comment>
<sequence>MNRVGGRFLLDHRVRPLGSHHQKFVVIRRAADPGRDVAFVGGIDLARSRADSMEHTGDPLPRDFAAVYGPTPARHDVQLEVRGPAVRDVEEVFRERWSDPAPLTRLPWHRLPDLVAGLPQQAGALSPPRAEPPARGRARAQLLRTYPARRPGYPFAPAGEFSVARGFVKALQRARRLVYLEDQYLWSAGVGTALDAALRANPDLQVVAICPRYADQEGGLTVDPALLGQGLALRALSRSVRDRVTLLDIENDDGWPIYVHAKISVIDDVRASVGSSNLNRRSWTHDTELTVAVLDDELVEPTGPTEPISRTDPSGPTGSPAPSDAPRSPARDGARRFARDTRVQLVREHLGRPEGADTDLVDPAQAVQALRDSAAALDAWYDGGQLGPRPPGRLRRRVLQTATPWRRALIAPVYDAVFDPDGRTLRQRLRRRH</sequence>
<dbReference type="Gene3D" id="3.30.870.10">
    <property type="entry name" value="Endonuclease Chain A"/>
    <property type="match status" value="2"/>
</dbReference>
<name>A0ABV0IDN2_9MICC</name>
<dbReference type="PANTHER" id="PTHR18896">
    <property type="entry name" value="PHOSPHOLIPASE D"/>
    <property type="match status" value="1"/>
</dbReference>
<reference evidence="7 8" key="1">
    <citation type="submission" date="2024-05" db="EMBL/GenBank/DDBJ databases">
        <authorList>
            <person name="Yi C."/>
        </authorList>
    </citation>
    <scope>NUCLEOTIDE SEQUENCE [LARGE SCALE GENOMIC DNA]</scope>
    <source>
        <strain evidence="7 8">XS13</strain>
    </source>
</reference>
<gene>
    <name evidence="7" type="ORF">ABDK96_01135</name>
</gene>
<evidence type="ECO:0000256" key="5">
    <source>
        <dbReference type="SAM" id="MobiDB-lite"/>
    </source>
</evidence>